<feature type="transmembrane region" description="Helical" evidence="1">
    <location>
        <begin position="35"/>
        <end position="57"/>
    </location>
</feature>
<name>A0A7K1UNT2_9NOCA</name>
<evidence type="ECO:0000313" key="3">
    <source>
        <dbReference type="Proteomes" id="UP000466794"/>
    </source>
</evidence>
<comment type="caution">
    <text evidence="2">The sequence shown here is derived from an EMBL/GenBank/DDBJ whole genome shotgun (WGS) entry which is preliminary data.</text>
</comment>
<dbReference type="InterPro" id="IPR025461">
    <property type="entry name" value="ABA4-like"/>
</dbReference>
<feature type="transmembrane region" description="Helical" evidence="1">
    <location>
        <begin position="77"/>
        <end position="98"/>
    </location>
</feature>
<reference evidence="2 3" key="1">
    <citation type="submission" date="2019-12" db="EMBL/GenBank/DDBJ databases">
        <title>Nocardia sp. nov. ET3-3 isolated from soil.</title>
        <authorList>
            <person name="Kanchanasin P."/>
            <person name="Tanasupawat S."/>
            <person name="Yuki M."/>
            <person name="Kudo T."/>
        </authorList>
    </citation>
    <scope>NUCLEOTIDE SEQUENCE [LARGE SCALE GENOMIC DNA]</scope>
    <source>
        <strain evidence="2 3">ET3-3</strain>
    </source>
</reference>
<dbReference type="PANTHER" id="PTHR34543:SF1">
    <property type="entry name" value="PROTEIN ABA DEFICIENT 4, CHLOROPLASTIC"/>
    <property type="match status" value="1"/>
</dbReference>
<keyword evidence="1" id="KW-0472">Membrane</keyword>
<proteinExistence type="predicted"/>
<feature type="transmembrane region" description="Helical" evidence="1">
    <location>
        <begin position="6"/>
        <end position="23"/>
    </location>
</feature>
<dbReference type="Pfam" id="PF14108">
    <property type="entry name" value="ABA4-like"/>
    <property type="match status" value="1"/>
</dbReference>
<sequence>MISTLFHLVFWLTAPFWAAMILAPRHRWTPRLVSVPWIAVPPLLIYLAIMLPHFPQFFAAMARPDLTTLRDILGGDWGAAAIWAHLIGFDLFIGRWIYLDSRRRAVPALLVSPILFVTILLSPIGLLSYLLVRELIPIGERVRGSSALDENAVGGAQRP</sequence>
<accession>A0A7K1UNT2</accession>
<organism evidence="2 3">
    <name type="scientific">Nocardia terrae</name>
    <dbReference type="NCBI Taxonomy" id="2675851"/>
    <lineage>
        <taxon>Bacteria</taxon>
        <taxon>Bacillati</taxon>
        <taxon>Actinomycetota</taxon>
        <taxon>Actinomycetes</taxon>
        <taxon>Mycobacteriales</taxon>
        <taxon>Nocardiaceae</taxon>
        <taxon>Nocardia</taxon>
    </lineage>
</organism>
<dbReference type="EMBL" id="WRPP01000001">
    <property type="protein sequence ID" value="MVU75981.1"/>
    <property type="molecule type" value="Genomic_DNA"/>
</dbReference>
<dbReference type="PANTHER" id="PTHR34543">
    <property type="entry name" value="PROTEIN ABA DEFICIENT 4, CHLOROPLASTIC"/>
    <property type="match status" value="1"/>
</dbReference>
<dbReference type="RefSeq" id="WP_157354743.1">
    <property type="nucleotide sequence ID" value="NZ_WRPP01000001.1"/>
</dbReference>
<gene>
    <name evidence="2" type="ORF">GPX89_01835</name>
</gene>
<dbReference type="AlphaFoldDB" id="A0A7K1UNT2"/>
<keyword evidence="3" id="KW-1185">Reference proteome</keyword>
<evidence type="ECO:0000313" key="2">
    <source>
        <dbReference type="EMBL" id="MVU75981.1"/>
    </source>
</evidence>
<keyword evidence="1" id="KW-0812">Transmembrane</keyword>
<evidence type="ECO:0000256" key="1">
    <source>
        <dbReference type="SAM" id="Phobius"/>
    </source>
</evidence>
<dbReference type="Proteomes" id="UP000466794">
    <property type="component" value="Unassembled WGS sequence"/>
</dbReference>
<keyword evidence="1" id="KW-1133">Transmembrane helix</keyword>
<feature type="transmembrane region" description="Helical" evidence="1">
    <location>
        <begin position="110"/>
        <end position="132"/>
    </location>
</feature>
<protein>
    <submittedName>
        <fullName evidence="2">DUF4281 domain-containing protein</fullName>
    </submittedName>
</protein>